<reference evidence="12" key="2">
    <citation type="submission" date="2015-06" db="UniProtKB">
        <authorList>
            <consortium name="EnsemblMetazoa"/>
        </authorList>
    </citation>
    <scope>IDENTIFICATION</scope>
</reference>
<dbReference type="EnsemblMetazoa" id="tetur03g01820.1">
    <property type="protein sequence ID" value="tetur03g01820.1"/>
    <property type="gene ID" value="tetur03g01820"/>
</dbReference>
<keyword evidence="13" id="KW-1185">Reference proteome</keyword>
<keyword evidence="5 9" id="KW-0472">Membrane</keyword>
<dbReference type="PANTHER" id="PTHR13809">
    <property type="entry name" value="GUANINE NUCLEOTIDE-BINDING PROTEIN GAMMA SUBUNIT"/>
    <property type="match status" value="1"/>
</dbReference>
<dbReference type="SMART" id="SM01224">
    <property type="entry name" value="G_gamma"/>
    <property type="match status" value="1"/>
</dbReference>
<comment type="similarity">
    <text evidence="2 9">Belongs to the G protein gamma family.</text>
</comment>
<proteinExistence type="inferred from homology"/>
<dbReference type="PRINTS" id="PR00321">
    <property type="entry name" value="GPROTEING"/>
</dbReference>
<dbReference type="AlphaFoldDB" id="T1JYW6"/>
<dbReference type="SMART" id="SM00224">
    <property type="entry name" value="GGL"/>
    <property type="match status" value="1"/>
</dbReference>
<dbReference type="FunFam" id="4.10.260.10:FF:000001">
    <property type="entry name" value="Guanine nucleotide-binding protein subunit gamma"/>
    <property type="match status" value="1"/>
</dbReference>
<keyword evidence="10" id="KW-0175">Coiled coil</keyword>
<comment type="function">
    <text evidence="9">Guanine nucleotide-binding proteins (G proteins) are involved as a modulator or transducer in various transmembrane signaling systems. The beta and gamma chains are required for the GTPase activity, for replacement of GDP by GTP, and for G protein-effector interaction.</text>
</comment>
<reference evidence="13" key="1">
    <citation type="submission" date="2011-08" db="EMBL/GenBank/DDBJ databases">
        <authorList>
            <person name="Rombauts S."/>
        </authorList>
    </citation>
    <scope>NUCLEOTIDE SEQUENCE</scope>
    <source>
        <strain evidence="13">London</strain>
    </source>
</reference>
<dbReference type="InterPro" id="IPR015898">
    <property type="entry name" value="G-protein_gamma-like_dom"/>
</dbReference>
<evidence type="ECO:0000256" key="1">
    <source>
        <dbReference type="ARBA" id="ARBA00004342"/>
    </source>
</evidence>
<dbReference type="eggNOG" id="KOG4119">
    <property type="taxonomic scope" value="Eukaryota"/>
</dbReference>
<feature type="coiled-coil region" evidence="10">
    <location>
        <begin position="9"/>
        <end position="39"/>
    </location>
</feature>
<dbReference type="GO" id="GO:0007186">
    <property type="term" value="P:G protein-coupled receptor signaling pathway"/>
    <property type="evidence" value="ECO:0007669"/>
    <property type="project" value="InterPro"/>
</dbReference>
<dbReference type="InterPro" id="IPR001770">
    <property type="entry name" value="G-protein_gamma"/>
</dbReference>
<dbReference type="InterPro" id="IPR036284">
    <property type="entry name" value="GGL_sf"/>
</dbReference>
<keyword evidence="3 9" id="KW-1003">Cell membrane</keyword>
<evidence type="ECO:0000313" key="12">
    <source>
        <dbReference type="EnsemblMetazoa" id="tetur03g01820.1"/>
    </source>
</evidence>
<keyword evidence="6 9" id="KW-0807">Transducer</keyword>
<keyword evidence="4" id="KW-0488">Methylation</keyword>
<gene>
    <name evidence="12" type="primary">107359253</name>
</gene>
<evidence type="ECO:0000256" key="9">
    <source>
        <dbReference type="RuleBase" id="RU004973"/>
    </source>
</evidence>
<evidence type="ECO:0000256" key="10">
    <source>
        <dbReference type="SAM" id="Coils"/>
    </source>
</evidence>
<dbReference type="GO" id="GO:0005834">
    <property type="term" value="C:heterotrimeric G-protein complex"/>
    <property type="evidence" value="ECO:0007669"/>
    <property type="project" value="InterPro"/>
</dbReference>
<dbReference type="Proteomes" id="UP000015104">
    <property type="component" value="Unassembled WGS sequence"/>
</dbReference>
<evidence type="ECO:0000256" key="3">
    <source>
        <dbReference type="ARBA" id="ARBA00022475"/>
    </source>
</evidence>
<dbReference type="STRING" id="32264.T1JYW6"/>
<dbReference type="SUPFAM" id="SSF48670">
    <property type="entry name" value="Transducin (heterotrimeric G protein), gamma chain"/>
    <property type="match status" value="1"/>
</dbReference>
<organism evidence="12 13">
    <name type="scientific">Tetranychus urticae</name>
    <name type="common">Two-spotted spider mite</name>
    <dbReference type="NCBI Taxonomy" id="32264"/>
    <lineage>
        <taxon>Eukaryota</taxon>
        <taxon>Metazoa</taxon>
        <taxon>Ecdysozoa</taxon>
        <taxon>Arthropoda</taxon>
        <taxon>Chelicerata</taxon>
        <taxon>Arachnida</taxon>
        <taxon>Acari</taxon>
        <taxon>Acariformes</taxon>
        <taxon>Trombidiformes</taxon>
        <taxon>Prostigmata</taxon>
        <taxon>Eleutherengona</taxon>
        <taxon>Raphignathae</taxon>
        <taxon>Tetranychoidea</taxon>
        <taxon>Tetranychidae</taxon>
        <taxon>Tetranychus</taxon>
    </lineage>
</organism>
<dbReference type="Pfam" id="PF00631">
    <property type="entry name" value="G-gamma"/>
    <property type="match status" value="1"/>
</dbReference>
<comment type="subunit">
    <text evidence="9">G proteins are composed of 3 units; alpha, beta and gamma.</text>
</comment>
<evidence type="ECO:0000256" key="7">
    <source>
        <dbReference type="ARBA" id="ARBA00023288"/>
    </source>
</evidence>
<sequence length="96" mass="11624">MSQTSSHFSALERQRLREIEEEKQNIKQLRREVAIRRIKVSKAVEDLKKYTEAHEQKDYLWKGFKSIRENPFRERPRYDICGCLLSMLPFFGYNDL</sequence>
<evidence type="ECO:0000256" key="4">
    <source>
        <dbReference type="ARBA" id="ARBA00022481"/>
    </source>
</evidence>
<dbReference type="CDD" id="cd00068">
    <property type="entry name" value="GGL"/>
    <property type="match status" value="1"/>
</dbReference>
<dbReference type="PROSITE" id="PS50058">
    <property type="entry name" value="G_PROTEIN_GAMMA"/>
    <property type="match status" value="1"/>
</dbReference>
<protein>
    <recommendedName>
        <fullName evidence="9">Guanine nucleotide-binding protein subunit gamma</fullName>
    </recommendedName>
</protein>
<dbReference type="GO" id="GO:0031681">
    <property type="term" value="F:G-protein beta-subunit binding"/>
    <property type="evidence" value="ECO:0007669"/>
    <property type="project" value="InterPro"/>
</dbReference>
<keyword evidence="7 9" id="KW-0449">Lipoprotein</keyword>
<dbReference type="HOGENOM" id="CLU_2362421_0_0_1"/>
<evidence type="ECO:0000256" key="6">
    <source>
        <dbReference type="ARBA" id="ARBA00023224"/>
    </source>
</evidence>
<name>T1JYW6_TETUR</name>
<evidence type="ECO:0000256" key="5">
    <source>
        <dbReference type="ARBA" id="ARBA00023136"/>
    </source>
</evidence>
<feature type="domain" description="G protein gamma" evidence="11">
    <location>
        <begin position="15"/>
        <end position="86"/>
    </location>
</feature>
<dbReference type="Gene3D" id="4.10.260.10">
    <property type="entry name" value="Transducin (heterotrimeric G protein), gamma chain"/>
    <property type="match status" value="1"/>
</dbReference>
<evidence type="ECO:0000256" key="2">
    <source>
        <dbReference type="ARBA" id="ARBA00007431"/>
    </source>
</evidence>
<evidence type="ECO:0000259" key="11">
    <source>
        <dbReference type="PROSITE" id="PS50058"/>
    </source>
</evidence>
<keyword evidence="8" id="KW-0636">Prenylation</keyword>
<comment type="subcellular location">
    <subcellularLocation>
        <location evidence="1 9">Cell membrane</location>
        <topology evidence="1 9">Lipid-anchor</topology>
        <orientation evidence="1 9">Cytoplasmic side</orientation>
    </subcellularLocation>
</comment>
<dbReference type="EMBL" id="CAEY01001109">
    <property type="status" value="NOT_ANNOTATED_CDS"/>
    <property type="molecule type" value="Genomic_DNA"/>
</dbReference>
<evidence type="ECO:0000256" key="8">
    <source>
        <dbReference type="ARBA" id="ARBA00023289"/>
    </source>
</evidence>
<accession>T1JYW6</accession>
<evidence type="ECO:0000313" key="13">
    <source>
        <dbReference type="Proteomes" id="UP000015104"/>
    </source>
</evidence>